<evidence type="ECO:0000313" key="1">
    <source>
        <dbReference type="EMBL" id="KAK7506386.1"/>
    </source>
</evidence>
<accession>A0ABD0M4W4</accession>
<comment type="caution">
    <text evidence="1">The sequence shown here is derived from an EMBL/GenBank/DDBJ whole genome shotgun (WGS) entry which is preliminary data.</text>
</comment>
<sequence>MALSFDDSPTLCPGVFQHNGCRSSEDGVPGRQLTRRMQRVKQTAPVAQTIEYFSLIVAICVSSDQLTF</sequence>
<evidence type="ECO:0000313" key="2">
    <source>
        <dbReference type="Proteomes" id="UP001519460"/>
    </source>
</evidence>
<organism evidence="1 2">
    <name type="scientific">Batillaria attramentaria</name>
    <dbReference type="NCBI Taxonomy" id="370345"/>
    <lineage>
        <taxon>Eukaryota</taxon>
        <taxon>Metazoa</taxon>
        <taxon>Spiralia</taxon>
        <taxon>Lophotrochozoa</taxon>
        <taxon>Mollusca</taxon>
        <taxon>Gastropoda</taxon>
        <taxon>Caenogastropoda</taxon>
        <taxon>Sorbeoconcha</taxon>
        <taxon>Cerithioidea</taxon>
        <taxon>Batillariidae</taxon>
        <taxon>Batillaria</taxon>
    </lineage>
</organism>
<dbReference type="Proteomes" id="UP001519460">
    <property type="component" value="Unassembled WGS sequence"/>
</dbReference>
<dbReference type="AlphaFoldDB" id="A0ABD0M4W4"/>
<protein>
    <submittedName>
        <fullName evidence="1">Uncharacterized protein</fullName>
    </submittedName>
</protein>
<reference evidence="1 2" key="1">
    <citation type="journal article" date="2023" name="Sci. Data">
        <title>Genome assembly of the Korean intertidal mud-creeper Batillaria attramentaria.</title>
        <authorList>
            <person name="Patra A.K."/>
            <person name="Ho P.T."/>
            <person name="Jun S."/>
            <person name="Lee S.J."/>
            <person name="Kim Y."/>
            <person name="Won Y.J."/>
        </authorList>
    </citation>
    <scope>NUCLEOTIDE SEQUENCE [LARGE SCALE GENOMIC DNA]</scope>
    <source>
        <strain evidence="1">Wonlab-2016</strain>
    </source>
</reference>
<keyword evidence="2" id="KW-1185">Reference proteome</keyword>
<name>A0ABD0M4W4_9CAEN</name>
<gene>
    <name evidence="1" type="ORF">BaRGS_00002498</name>
</gene>
<dbReference type="EMBL" id="JACVVK020000007">
    <property type="protein sequence ID" value="KAK7506386.1"/>
    <property type="molecule type" value="Genomic_DNA"/>
</dbReference>
<proteinExistence type="predicted"/>